<evidence type="ECO:0000313" key="2">
    <source>
        <dbReference type="Proteomes" id="UP000820818"/>
    </source>
</evidence>
<comment type="caution">
    <text evidence="1">The sequence shown here is derived from an EMBL/GenBank/DDBJ whole genome shotgun (WGS) entry which is preliminary data.</text>
</comment>
<reference evidence="1 2" key="1">
    <citation type="submission" date="2022-05" db="EMBL/GenBank/DDBJ databases">
        <title>A multi-omics perspective on studying reproductive biology in Daphnia sinensis.</title>
        <authorList>
            <person name="Jia J."/>
        </authorList>
    </citation>
    <scope>NUCLEOTIDE SEQUENCE [LARGE SCALE GENOMIC DNA]</scope>
    <source>
        <strain evidence="1 2">WSL</strain>
    </source>
</reference>
<evidence type="ECO:0000313" key="1">
    <source>
        <dbReference type="EMBL" id="KAI9558922.1"/>
    </source>
</evidence>
<name>A0AAD5KTS5_9CRUS</name>
<proteinExistence type="predicted"/>
<dbReference type="Proteomes" id="UP000820818">
    <property type="component" value="Linkage Group LG5"/>
</dbReference>
<keyword evidence="2" id="KW-1185">Reference proteome</keyword>
<dbReference type="AlphaFoldDB" id="A0AAD5KTS5"/>
<protein>
    <submittedName>
        <fullName evidence="1">Uncharacterized protein</fullName>
    </submittedName>
</protein>
<organism evidence="1 2">
    <name type="scientific">Daphnia sinensis</name>
    <dbReference type="NCBI Taxonomy" id="1820382"/>
    <lineage>
        <taxon>Eukaryota</taxon>
        <taxon>Metazoa</taxon>
        <taxon>Ecdysozoa</taxon>
        <taxon>Arthropoda</taxon>
        <taxon>Crustacea</taxon>
        <taxon>Branchiopoda</taxon>
        <taxon>Diplostraca</taxon>
        <taxon>Cladocera</taxon>
        <taxon>Anomopoda</taxon>
        <taxon>Daphniidae</taxon>
        <taxon>Daphnia</taxon>
        <taxon>Daphnia similis group</taxon>
    </lineage>
</organism>
<dbReference type="EMBL" id="WJBH02000005">
    <property type="protein sequence ID" value="KAI9558922.1"/>
    <property type="molecule type" value="Genomic_DNA"/>
</dbReference>
<gene>
    <name evidence="1" type="ORF">GHT06_015711</name>
</gene>
<accession>A0AAD5KTS5</accession>
<sequence length="112" mass="12645">MSIDGVCWTEGLCNNLFGHFDLLVAQLVQVVTSIFGNKERDGRFFTVNLVNQFLCRSGFVLPLLFGSRRAVVVDEVTKLLQTGVEDLYSRMFRLHVDGNKRAVSMVSCNRDL</sequence>